<keyword evidence="3" id="KW-1185">Reference proteome</keyword>
<dbReference type="SUPFAM" id="SSF81606">
    <property type="entry name" value="PP2C-like"/>
    <property type="match status" value="1"/>
</dbReference>
<dbReference type="Proteomes" id="UP000232638">
    <property type="component" value="Chromosome"/>
</dbReference>
<dbReference type="InterPro" id="IPR036457">
    <property type="entry name" value="PPM-type-like_dom_sf"/>
</dbReference>
<dbReference type="InterPro" id="IPR001932">
    <property type="entry name" value="PPM-type_phosphatase-like_dom"/>
</dbReference>
<sequence>MTWRAYGASVRGTSHQRSGLPCQDAHGWRALPAGGLLCAVADGLGSAPRADEGAQRAVAAALDALEAALAAAPAALDEAAIAGYLRAAFAAARAALERNADPNPLRDYATTLLLAAVTPDWTAVGQIGDGAVVGHWPDGRLETLSLPQRGEYANETTPLTSPDAGARLQVRVWPAPLRALALFSDGLQGLCINLTTGAPFERFFAPFLQALSGPFDADAIGARLAAFLESARVCARTDDDKTLLVAGLPDPA</sequence>
<dbReference type="Gene3D" id="3.60.40.10">
    <property type="entry name" value="PPM-type phosphatase domain"/>
    <property type="match status" value="1"/>
</dbReference>
<dbReference type="EMBL" id="CP020370">
    <property type="protein sequence ID" value="AUB83077.1"/>
    <property type="molecule type" value="Genomic_DNA"/>
</dbReference>
<accession>A0A2K8UC39</accession>
<dbReference type="AlphaFoldDB" id="A0A2K8UC39"/>
<name>A0A2K8UC39_9GAMM</name>
<protein>
    <recommendedName>
        <fullName evidence="1">PPM-type phosphatase domain-containing protein</fullName>
    </recommendedName>
</protein>
<reference evidence="2 3" key="1">
    <citation type="submission" date="2017-03" db="EMBL/GenBank/DDBJ databases">
        <title>Complete genome sequence of Candidatus 'Thiodictyon syntrophicum' sp. nov. strain Cad16T, a photolithoautotroph purple sulfur bacterium isolated from an alpine meromictic lake.</title>
        <authorList>
            <person name="Luedin S.M."/>
            <person name="Pothier J.F."/>
            <person name="Danza F."/>
            <person name="Storelli N."/>
            <person name="Wittwer M."/>
            <person name="Tonolla M."/>
        </authorList>
    </citation>
    <scope>NUCLEOTIDE SEQUENCE [LARGE SCALE GENOMIC DNA]</scope>
    <source>
        <strain evidence="2 3">Cad16T</strain>
    </source>
</reference>
<dbReference type="KEGG" id="tsy:THSYN_20425"/>
<dbReference type="Pfam" id="PF13672">
    <property type="entry name" value="PP2C_2"/>
    <property type="match status" value="1"/>
</dbReference>
<evidence type="ECO:0000313" key="2">
    <source>
        <dbReference type="EMBL" id="AUB83077.1"/>
    </source>
</evidence>
<gene>
    <name evidence="2" type="ORF">THSYN_20425</name>
</gene>
<dbReference type="RefSeq" id="WP_100920774.1">
    <property type="nucleotide sequence ID" value="NZ_CP020370.1"/>
</dbReference>
<feature type="domain" description="PPM-type phosphatase" evidence="1">
    <location>
        <begin position="11"/>
        <end position="228"/>
    </location>
</feature>
<evidence type="ECO:0000259" key="1">
    <source>
        <dbReference type="Pfam" id="PF13672"/>
    </source>
</evidence>
<organism evidence="2 3">
    <name type="scientific">Candidatus Thiodictyon syntrophicum</name>
    <dbReference type="NCBI Taxonomy" id="1166950"/>
    <lineage>
        <taxon>Bacteria</taxon>
        <taxon>Pseudomonadati</taxon>
        <taxon>Pseudomonadota</taxon>
        <taxon>Gammaproteobacteria</taxon>
        <taxon>Chromatiales</taxon>
        <taxon>Chromatiaceae</taxon>
        <taxon>Thiodictyon</taxon>
    </lineage>
</organism>
<dbReference type="OrthoDB" id="9805674at2"/>
<proteinExistence type="predicted"/>
<evidence type="ECO:0000313" key="3">
    <source>
        <dbReference type="Proteomes" id="UP000232638"/>
    </source>
</evidence>